<reference evidence="5" key="1">
    <citation type="journal article" date="2019" name="Int. J. Syst. Evol. Microbiol.">
        <title>The Global Catalogue of Microorganisms (GCM) 10K type strain sequencing project: providing services to taxonomists for standard genome sequencing and annotation.</title>
        <authorList>
            <consortium name="The Broad Institute Genomics Platform"/>
            <consortium name="The Broad Institute Genome Sequencing Center for Infectious Disease"/>
            <person name="Wu L."/>
            <person name="Ma J."/>
        </authorList>
    </citation>
    <scope>NUCLEOTIDE SEQUENCE [LARGE SCALE GENOMIC DNA]</scope>
    <source>
        <strain evidence="5">CCUG 59129</strain>
    </source>
</reference>
<feature type="transmembrane region" description="Helical" evidence="2">
    <location>
        <begin position="175"/>
        <end position="194"/>
    </location>
</feature>
<dbReference type="EMBL" id="JBHTJZ010000034">
    <property type="protein sequence ID" value="MFD0961342.1"/>
    <property type="molecule type" value="Genomic_DNA"/>
</dbReference>
<dbReference type="InterPro" id="IPR038765">
    <property type="entry name" value="Papain-like_cys_pep_sf"/>
</dbReference>
<feature type="region of interest" description="Disordered" evidence="1">
    <location>
        <begin position="1"/>
        <end position="54"/>
    </location>
</feature>
<evidence type="ECO:0000256" key="1">
    <source>
        <dbReference type="SAM" id="MobiDB-lite"/>
    </source>
</evidence>
<dbReference type="SUPFAM" id="SSF54001">
    <property type="entry name" value="Cysteine proteinases"/>
    <property type="match status" value="1"/>
</dbReference>
<feature type="region of interest" description="Disordered" evidence="1">
    <location>
        <begin position="892"/>
        <end position="916"/>
    </location>
</feature>
<dbReference type="InterPro" id="IPR052901">
    <property type="entry name" value="Bact_TGase-like"/>
</dbReference>
<gene>
    <name evidence="4" type="ORF">ACFQ2I_18485</name>
</gene>
<feature type="transmembrane region" description="Helical" evidence="2">
    <location>
        <begin position="199"/>
        <end position="217"/>
    </location>
</feature>
<name>A0ABW3HVC1_9BACL</name>
<feature type="transmembrane region" description="Helical" evidence="2">
    <location>
        <begin position="119"/>
        <end position="138"/>
    </location>
</feature>
<dbReference type="Gene3D" id="3.10.620.30">
    <property type="match status" value="1"/>
</dbReference>
<protein>
    <submittedName>
        <fullName evidence="4">Transglutaminase family protein</fullName>
    </submittedName>
</protein>
<keyword evidence="2" id="KW-1133">Transmembrane helix</keyword>
<organism evidence="4 5">
    <name type="scientific">Paenibacillus chungangensis</name>
    <dbReference type="NCBI Taxonomy" id="696535"/>
    <lineage>
        <taxon>Bacteria</taxon>
        <taxon>Bacillati</taxon>
        <taxon>Bacillota</taxon>
        <taxon>Bacilli</taxon>
        <taxon>Bacillales</taxon>
        <taxon>Paenibacillaceae</taxon>
        <taxon>Paenibacillus</taxon>
    </lineage>
</organism>
<dbReference type="InterPro" id="IPR002931">
    <property type="entry name" value="Transglutaminase-like"/>
</dbReference>
<dbReference type="SMART" id="SM00460">
    <property type="entry name" value="TGc"/>
    <property type="match status" value="1"/>
</dbReference>
<comment type="caution">
    <text evidence="4">The sequence shown here is derived from an EMBL/GenBank/DDBJ whole genome shotgun (WGS) entry which is preliminary data.</text>
</comment>
<evidence type="ECO:0000313" key="4">
    <source>
        <dbReference type="EMBL" id="MFD0961342.1"/>
    </source>
</evidence>
<keyword evidence="2" id="KW-0472">Membrane</keyword>
<keyword evidence="5" id="KW-1185">Reference proteome</keyword>
<feature type="compositionally biased region" description="Basic and acidic residues" evidence="1">
    <location>
        <begin position="1"/>
        <end position="42"/>
    </location>
</feature>
<evidence type="ECO:0000313" key="5">
    <source>
        <dbReference type="Proteomes" id="UP001596989"/>
    </source>
</evidence>
<dbReference type="Pfam" id="PF01841">
    <property type="entry name" value="Transglut_core"/>
    <property type="match status" value="1"/>
</dbReference>
<accession>A0ABW3HVC1</accession>
<dbReference type="Proteomes" id="UP001596989">
    <property type="component" value="Unassembled WGS sequence"/>
</dbReference>
<dbReference type="RefSeq" id="WP_377566821.1">
    <property type="nucleotide sequence ID" value="NZ_JBHTJZ010000034.1"/>
</dbReference>
<dbReference type="PANTHER" id="PTHR42736:SF1">
    <property type="entry name" value="PROTEIN-GLUTAMINE GAMMA-GLUTAMYLTRANSFERASE"/>
    <property type="match status" value="1"/>
</dbReference>
<sequence length="1039" mass="108871">MPWDKELTSGNDRDRDIGGSGSKDRDKDAGDAGGKNDNRDDGGSSARGIDGGASHEDGGEASLLYRIVTSLLLFSLVAEWLLPWSSTGQWTVIHHPEPLLLVIGCTMIAGLFKLPWGMSLPLNAIICLLAMMLLYKSAGQSGLDWLVGFPALLFEDAERIVNSGVWAMSGEMRTLMLFAGWSMLAPALQALMWLRQTALGFAVVTLLYLITLHIWLGMDVLGGLTRVVAEGLLLTAMMTVPRVRRVMEAASREPQRLSGQWVAGSMFLVLMVIGCSLLFTVGKERELAPPNWTVPVVDTLKQGLSVLGGDGSSGVTIRDAGAVPFGQALSGYGFDDSRLGAPLANSDELIFRAVTPVRSYWRGEAKSTYDGKGWSSDGGELSLHPIGKLLPNEREAMASAPEKEDKKLSELANHGVWIEQTILIERPEPSMPLFAAGGDGRVTDMTAVDPRRKLGSYVRNTLQGSLYPPSSTLKVERYTVESALPVTDEMELRQLEGGQEEQGEERDAMEPVHDDVITPFLQLPESMPPRVAALAAEVAGGGVTSRYDRVKAVQQYLKTSYSYSIENSAMPAEGEDFVDHFLFIQREGYCVHFSTAMVIMLRTQGIPARWVKGFTSGEPVPEAEPKMEANGLLSDKAGELLEIRGKDAHAWVEVYFPGAGWVPFDPTPGFDGVATASNAAALGGNGTLAAAGGASAAGMVSELSLAELAHGGVAALAAAARGAEALAAATQHAAERAAASPAAAAAAGGAALALIVATVLAARRSRLRLRLALRRYSAAYARLATLSEVGGAAGGAISCAAGGARADGDECGTASASIVAPAPPASAVAAPWGAAGPALEGAPEHATRASAAAELPARGLAVPAPARTHTAVSPAHASALVVAPVSPRAAASSPRAAASPPRAAASSPRAAALASSRARLPRRGALGEQSAAEQQRAALIAVAAALFALLRRRAPAPAQQQTAREAAFALGAGLQPGQLAELLRLTGWLEEASFGRKGRWAGAPSPEELRETCRRLLAVGKPVRQSVRRHGCLPEDSHT</sequence>
<keyword evidence="2" id="KW-0812">Transmembrane</keyword>
<feature type="transmembrane region" description="Helical" evidence="2">
    <location>
        <begin position="223"/>
        <end position="240"/>
    </location>
</feature>
<dbReference type="PANTHER" id="PTHR42736">
    <property type="entry name" value="PROTEIN-GLUTAMINE GAMMA-GLUTAMYLTRANSFERASE"/>
    <property type="match status" value="1"/>
</dbReference>
<proteinExistence type="predicted"/>
<feature type="transmembrane region" description="Helical" evidence="2">
    <location>
        <begin position="261"/>
        <end position="281"/>
    </location>
</feature>
<feature type="domain" description="Transglutaminase-like" evidence="3">
    <location>
        <begin position="582"/>
        <end position="668"/>
    </location>
</feature>
<evidence type="ECO:0000256" key="2">
    <source>
        <dbReference type="SAM" id="Phobius"/>
    </source>
</evidence>
<evidence type="ECO:0000259" key="3">
    <source>
        <dbReference type="SMART" id="SM00460"/>
    </source>
</evidence>